<dbReference type="Gene3D" id="3.40.50.720">
    <property type="entry name" value="NAD(P)-binding Rossmann-like Domain"/>
    <property type="match status" value="2"/>
</dbReference>
<feature type="domain" description="D-isomer specific 2-hydroxyacid dehydrogenase NAD-binding" evidence="6">
    <location>
        <begin position="107"/>
        <end position="286"/>
    </location>
</feature>
<dbReference type="RefSeq" id="WP_412442309.1">
    <property type="nucleotide sequence ID" value="NZ_CACRUT010000008.1"/>
</dbReference>
<dbReference type="Pfam" id="PF02826">
    <property type="entry name" value="2-Hacid_dh_C"/>
    <property type="match status" value="1"/>
</dbReference>
<keyword evidence="3" id="KW-0520">NAD</keyword>
<dbReference type="SUPFAM" id="SSF51735">
    <property type="entry name" value="NAD(P)-binding Rossmann-fold domains"/>
    <property type="match status" value="1"/>
</dbReference>
<dbReference type="EMBL" id="CACRUT010000008">
    <property type="protein sequence ID" value="VYT85877.1"/>
    <property type="molecule type" value="Genomic_DNA"/>
</dbReference>
<dbReference type="PANTHER" id="PTHR43761:SF1">
    <property type="entry name" value="D-ISOMER SPECIFIC 2-HYDROXYACID DEHYDROGENASE CATALYTIC DOMAIN-CONTAINING PROTEIN-RELATED"/>
    <property type="match status" value="1"/>
</dbReference>
<name>A0A6N3A6D3_9BACT</name>
<dbReference type="CDD" id="cd12162">
    <property type="entry name" value="2-Hacid_dh_4"/>
    <property type="match status" value="1"/>
</dbReference>
<dbReference type="GO" id="GO:0006564">
    <property type="term" value="P:L-serine biosynthetic process"/>
    <property type="evidence" value="ECO:0007669"/>
    <property type="project" value="UniProtKB-ARBA"/>
</dbReference>
<evidence type="ECO:0000259" key="6">
    <source>
        <dbReference type="Pfam" id="PF02826"/>
    </source>
</evidence>
<dbReference type="Pfam" id="PF00389">
    <property type="entry name" value="2-Hacid_dh"/>
    <property type="match status" value="1"/>
</dbReference>
<dbReference type="GO" id="GO:0008465">
    <property type="term" value="F:hydroxypyruvate reductase (NADH) activity"/>
    <property type="evidence" value="ECO:0007669"/>
    <property type="project" value="UniProtKB-EC"/>
</dbReference>
<evidence type="ECO:0000256" key="2">
    <source>
        <dbReference type="ARBA" id="ARBA00023002"/>
    </source>
</evidence>
<protein>
    <submittedName>
        <fullName evidence="7">Glycerate dehydrogenase</fullName>
        <ecNumber evidence="7">1.1.1.29</ecNumber>
    </submittedName>
</protein>
<dbReference type="InterPro" id="IPR006139">
    <property type="entry name" value="D-isomer_2_OHA_DH_cat_dom"/>
</dbReference>
<dbReference type="SUPFAM" id="SSF52283">
    <property type="entry name" value="Formate/glycerate dehydrogenase catalytic domain-like"/>
    <property type="match status" value="1"/>
</dbReference>
<reference evidence="7" key="1">
    <citation type="submission" date="2019-11" db="EMBL/GenBank/DDBJ databases">
        <authorList>
            <person name="Feng L."/>
        </authorList>
    </citation>
    <scope>NUCLEOTIDE SEQUENCE</scope>
    <source>
        <strain evidence="7">PclaraLFYP37</strain>
    </source>
</reference>
<evidence type="ECO:0000256" key="3">
    <source>
        <dbReference type="ARBA" id="ARBA00023027"/>
    </source>
</evidence>
<dbReference type="GO" id="GO:0051287">
    <property type="term" value="F:NAD binding"/>
    <property type="evidence" value="ECO:0007669"/>
    <property type="project" value="InterPro"/>
</dbReference>
<dbReference type="GO" id="GO:0047545">
    <property type="term" value="F:(S)-2-hydroxyglutarate dehydrogenase activity"/>
    <property type="evidence" value="ECO:0007669"/>
    <property type="project" value="UniProtKB-ARBA"/>
</dbReference>
<evidence type="ECO:0000313" key="7">
    <source>
        <dbReference type="EMBL" id="VYT85877.1"/>
    </source>
</evidence>
<sequence length="318" mass="34756">MKITVLDGYGLNPGDLSWEPIAQLGELTVFPRTSAEEFYAHAEGADILLTNKTLITAEHIGRLPDLKYIGILATGYNVVDIEAARKHGIPVCNIPAYSTRSVAQMVFALLLAITNRVEHYAEENRKGRWSRNPDFCYWDTPLMELAGKKMGIVGLGHTGMATARIALAFGMEVYACTSKSPLQLGTDIRKSTMEELFSACDVVSLNCPLTPETHHLVNPHTLALMKPGAILINTGRGPLVDEEAVAEALRNNTLAAYGADVTSTEPPSADHPLLSAPNAYLTPHIAWATREARLRLMDICERNIRAFLEGKPQNVVNP</sequence>
<dbReference type="PROSITE" id="PS00671">
    <property type="entry name" value="D_2_HYDROXYACID_DH_3"/>
    <property type="match status" value="1"/>
</dbReference>
<evidence type="ECO:0000256" key="4">
    <source>
        <dbReference type="RuleBase" id="RU003719"/>
    </source>
</evidence>
<evidence type="ECO:0000256" key="1">
    <source>
        <dbReference type="ARBA" id="ARBA00005854"/>
    </source>
</evidence>
<evidence type="ECO:0000259" key="5">
    <source>
        <dbReference type="Pfam" id="PF00389"/>
    </source>
</evidence>
<dbReference type="InterPro" id="IPR006140">
    <property type="entry name" value="D-isomer_DH_NAD-bd"/>
</dbReference>
<dbReference type="PANTHER" id="PTHR43761">
    <property type="entry name" value="D-ISOMER SPECIFIC 2-HYDROXYACID DEHYDROGENASE FAMILY PROTEIN (AFU_ORTHOLOGUE AFUA_1G13630)"/>
    <property type="match status" value="1"/>
</dbReference>
<accession>A0A6N3A6D3</accession>
<dbReference type="InterPro" id="IPR029753">
    <property type="entry name" value="D-isomer_DH_CS"/>
</dbReference>
<dbReference type="AlphaFoldDB" id="A0A6N3A6D3"/>
<dbReference type="PROSITE" id="PS00670">
    <property type="entry name" value="D_2_HYDROXYACID_DH_2"/>
    <property type="match status" value="1"/>
</dbReference>
<organism evidence="7">
    <name type="scientific">Paraprevotella clara</name>
    <dbReference type="NCBI Taxonomy" id="454154"/>
    <lineage>
        <taxon>Bacteria</taxon>
        <taxon>Pseudomonadati</taxon>
        <taxon>Bacteroidota</taxon>
        <taxon>Bacteroidia</taxon>
        <taxon>Bacteroidales</taxon>
        <taxon>Prevotellaceae</taxon>
        <taxon>Paraprevotella</taxon>
    </lineage>
</organism>
<dbReference type="InterPro" id="IPR036291">
    <property type="entry name" value="NAD(P)-bd_dom_sf"/>
</dbReference>
<comment type="similarity">
    <text evidence="1 4">Belongs to the D-isomer specific 2-hydroxyacid dehydrogenase family.</text>
</comment>
<feature type="domain" description="D-isomer specific 2-hydroxyacid dehydrogenase catalytic" evidence="5">
    <location>
        <begin position="20"/>
        <end position="317"/>
    </location>
</feature>
<keyword evidence="2 4" id="KW-0560">Oxidoreductase</keyword>
<gene>
    <name evidence="7" type="primary">hprA</name>
    <name evidence="7" type="ORF">PCLFYP37_01311</name>
</gene>
<dbReference type="FunFam" id="3.40.50.720:FF:000041">
    <property type="entry name" value="D-3-phosphoglycerate dehydrogenase"/>
    <property type="match status" value="1"/>
</dbReference>
<dbReference type="GO" id="GO:0004617">
    <property type="term" value="F:phosphoglycerate dehydrogenase activity"/>
    <property type="evidence" value="ECO:0007669"/>
    <property type="project" value="UniProtKB-ARBA"/>
</dbReference>
<dbReference type="EC" id="1.1.1.29" evidence="7"/>
<proteinExistence type="inferred from homology"/>
<dbReference type="InterPro" id="IPR050418">
    <property type="entry name" value="D-iso_2-hydroxyacid_DH_PdxB"/>
</dbReference>